<organism evidence="3 4">
    <name type="scientific">Coniochaeta ligniaria NRRL 30616</name>
    <dbReference type="NCBI Taxonomy" id="1408157"/>
    <lineage>
        <taxon>Eukaryota</taxon>
        <taxon>Fungi</taxon>
        <taxon>Dikarya</taxon>
        <taxon>Ascomycota</taxon>
        <taxon>Pezizomycotina</taxon>
        <taxon>Sordariomycetes</taxon>
        <taxon>Sordariomycetidae</taxon>
        <taxon>Coniochaetales</taxon>
        <taxon>Coniochaetaceae</taxon>
        <taxon>Coniochaeta</taxon>
    </lineage>
</organism>
<sequence length="510" mass="56392">MALKRDLDSLVYSDTEEAPVIEPNKRQKKQTSNRGKRQPAVDPTYGQKWAFSVTEGLGAPSDDDLEFEDQSEALEYLRSVQKETSRIPHVVAAPKAGPQLPPGYTLPPADDAYDGYYYDGAYTAAPDYVSSDEEEGELYSDSDPDVDPTPRNRAALQEAYFTSLTTRFTTLRARLHQPPPQSALDRLPPDHETEVSSFAPSKKPNTFRTWTHRIRYTDPLPAQLAAMDKTSVLRLLRVVLGGKFFRRGCALRRRTSQWIWALLARLPDRGELDADEVGLVREMGKRAVLVSISREHVAALCEVLGREQVVAFGLNGVLHEIEGRVDERKVDVGEDGPGELPLLEDGQLVNEDEILLTPDEDDPPARLNGTSAAVETDIDLEDGELAEEVHTIPEPQPTADGVDEGEMGMDLEEGEVFKEPSPDPAKDAAIAALKARLLSELDHVATWEEPPASPPAAKKPADDPITDLVNMRATVNMILTVAGEFYGQRDLLVFRDPFGDVPFETNDDDE</sequence>
<feature type="region of interest" description="Disordered" evidence="2">
    <location>
        <begin position="178"/>
        <end position="201"/>
    </location>
</feature>
<reference evidence="3 4" key="1">
    <citation type="submission" date="2016-10" db="EMBL/GenBank/DDBJ databases">
        <title>Draft genome sequence of Coniochaeta ligniaria NRRL30616, a lignocellulolytic fungus for bioabatement of inhibitors in plant biomass hydrolysates.</title>
        <authorList>
            <consortium name="DOE Joint Genome Institute"/>
            <person name="Jimenez D.J."/>
            <person name="Hector R.E."/>
            <person name="Riley R."/>
            <person name="Sun H."/>
            <person name="Grigoriev I.V."/>
            <person name="Van Elsas J.D."/>
            <person name="Nichols N.N."/>
        </authorList>
    </citation>
    <scope>NUCLEOTIDE SEQUENCE [LARGE SCALE GENOMIC DNA]</scope>
    <source>
        <strain evidence="3 4">NRRL 30616</strain>
    </source>
</reference>
<name>A0A1J7IV96_9PEZI</name>
<dbReference type="Pfam" id="PF04938">
    <property type="entry name" value="SIP1"/>
    <property type="match status" value="1"/>
</dbReference>
<accession>A0A1J7IV96</accession>
<feature type="region of interest" description="Disordered" evidence="2">
    <location>
        <begin position="129"/>
        <end position="151"/>
    </location>
</feature>
<evidence type="ECO:0000313" key="3">
    <source>
        <dbReference type="EMBL" id="OIW31107.1"/>
    </source>
</evidence>
<protein>
    <submittedName>
        <fullName evidence="3">Uncharacterized protein</fullName>
    </submittedName>
</protein>
<dbReference type="PANTHER" id="PTHR12794">
    <property type="entry name" value="GEMIN2"/>
    <property type="match status" value="1"/>
</dbReference>
<dbReference type="GO" id="GO:0000387">
    <property type="term" value="P:spliceosomal snRNP assembly"/>
    <property type="evidence" value="ECO:0007669"/>
    <property type="project" value="InterPro"/>
</dbReference>
<dbReference type="GO" id="GO:0032797">
    <property type="term" value="C:SMN complex"/>
    <property type="evidence" value="ECO:0007669"/>
    <property type="project" value="TreeGrafter"/>
</dbReference>
<feature type="compositionally biased region" description="Acidic residues" evidence="2">
    <location>
        <begin position="130"/>
        <end position="146"/>
    </location>
</feature>
<evidence type="ECO:0000256" key="1">
    <source>
        <dbReference type="ARBA" id="ARBA00025758"/>
    </source>
</evidence>
<gene>
    <name evidence="3" type="ORF">CONLIGDRAFT_299855</name>
</gene>
<dbReference type="InParanoid" id="A0A1J7IV96"/>
<dbReference type="Proteomes" id="UP000182658">
    <property type="component" value="Unassembled WGS sequence"/>
</dbReference>
<feature type="compositionally biased region" description="Basic residues" evidence="2">
    <location>
        <begin position="26"/>
        <end position="37"/>
    </location>
</feature>
<evidence type="ECO:0000256" key="2">
    <source>
        <dbReference type="SAM" id="MobiDB-lite"/>
    </source>
</evidence>
<dbReference type="InterPro" id="IPR035426">
    <property type="entry name" value="Gemin2/Brr1"/>
</dbReference>
<keyword evidence="4" id="KW-1185">Reference proteome</keyword>
<comment type="similarity">
    <text evidence="1">Belongs to the gemin-2 family.</text>
</comment>
<dbReference type="Gene3D" id="1.20.58.1070">
    <property type="match status" value="1"/>
</dbReference>
<dbReference type="EMBL" id="KV875096">
    <property type="protein sequence ID" value="OIW31107.1"/>
    <property type="molecule type" value="Genomic_DNA"/>
</dbReference>
<feature type="region of interest" description="Disordered" evidence="2">
    <location>
        <begin position="1"/>
        <end position="47"/>
    </location>
</feature>
<dbReference type="OrthoDB" id="428895at2759"/>
<dbReference type="GO" id="GO:0005634">
    <property type="term" value="C:nucleus"/>
    <property type="evidence" value="ECO:0007669"/>
    <property type="project" value="TreeGrafter"/>
</dbReference>
<dbReference type="AlphaFoldDB" id="A0A1J7IV96"/>
<dbReference type="PANTHER" id="PTHR12794:SF0">
    <property type="entry name" value="GEM-ASSOCIATED PROTEIN 2"/>
    <property type="match status" value="1"/>
</dbReference>
<proteinExistence type="inferred from homology"/>
<evidence type="ECO:0000313" key="4">
    <source>
        <dbReference type="Proteomes" id="UP000182658"/>
    </source>
</evidence>